<sequence length="168" mass="19353">MNTNDSERIKTIAKFTNWVNQTKYISKIYVLCLIGAMLSPIAWLSFFYIAAIYMRNNPLAKPMLFYPMFIIALETFVQAALIFAQVKMTSLSSSAPTNIGFVYFCTTVIFVLLTFIVGKLHLSRIKRTMKNLNGYINHDQHIKPQLSYKEILKKTYGSVVNKVKEDFK</sequence>
<feature type="transmembrane region" description="Helical" evidence="1">
    <location>
        <begin position="101"/>
        <end position="122"/>
    </location>
</feature>
<proteinExistence type="predicted"/>
<gene>
    <name evidence="2" type="ORF">IV02_04455</name>
</gene>
<dbReference type="PATRIC" id="fig|317.174.peg.905"/>
<organism evidence="2 3">
    <name type="scientific">Pseudomonas syringae</name>
    <dbReference type="NCBI Taxonomy" id="317"/>
    <lineage>
        <taxon>Bacteria</taxon>
        <taxon>Pseudomonadati</taxon>
        <taxon>Pseudomonadota</taxon>
        <taxon>Gammaproteobacteria</taxon>
        <taxon>Pseudomonadales</taxon>
        <taxon>Pseudomonadaceae</taxon>
        <taxon>Pseudomonas</taxon>
    </lineage>
</organism>
<evidence type="ECO:0000256" key="1">
    <source>
        <dbReference type="SAM" id="Phobius"/>
    </source>
</evidence>
<comment type="caution">
    <text evidence="2">The sequence shown here is derived from an EMBL/GenBank/DDBJ whole genome shotgun (WGS) entry which is preliminary data.</text>
</comment>
<dbReference type="Proteomes" id="UP000028643">
    <property type="component" value="Unassembled WGS sequence"/>
</dbReference>
<keyword evidence="1" id="KW-0472">Membrane</keyword>
<name>A0A085VEZ0_PSESX</name>
<keyword evidence="1" id="KW-1133">Transmembrane helix</keyword>
<evidence type="ECO:0000313" key="3">
    <source>
        <dbReference type="Proteomes" id="UP000028643"/>
    </source>
</evidence>
<evidence type="ECO:0000313" key="2">
    <source>
        <dbReference type="EMBL" id="KFE54003.1"/>
    </source>
</evidence>
<dbReference type="EMBL" id="JPQT01000063">
    <property type="protein sequence ID" value="KFE54003.1"/>
    <property type="molecule type" value="Genomic_DNA"/>
</dbReference>
<feature type="transmembrane region" description="Helical" evidence="1">
    <location>
        <begin position="28"/>
        <end position="51"/>
    </location>
</feature>
<protein>
    <submittedName>
        <fullName evidence="2">Uncharacterized protein</fullName>
    </submittedName>
</protein>
<keyword evidence="1" id="KW-0812">Transmembrane</keyword>
<feature type="transmembrane region" description="Helical" evidence="1">
    <location>
        <begin position="63"/>
        <end position="86"/>
    </location>
</feature>
<dbReference type="AlphaFoldDB" id="A0A085VEZ0"/>
<reference evidence="2 3" key="1">
    <citation type="submission" date="2014-07" db="EMBL/GenBank/DDBJ databases">
        <title>Draft Genome Sequences of Environmental Pseudomonas syringae strains.</title>
        <authorList>
            <person name="Baltrus D.A."/>
            <person name="Berge O."/>
            <person name="Morris C."/>
        </authorList>
    </citation>
    <scope>NUCLEOTIDE SEQUENCE [LARGE SCALE GENOMIC DNA]</scope>
    <source>
        <strain evidence="2 3">CEB003</strain>
    </source>
</reference>
<accession>A0A085VEZ0</accession>